<dbReference type="InterPro" id="IPR000873">
    <property type="entry name" value="AMP-dep_synth/lig_dom"/>
</dbReference>
<dbReference type="eggNOG" id="KOG1178">
    <property type="taxonomic scope" value="Eukaryota"/>
</dbReference>
<evidence type="ECO:0000313" key="15">
    <source>
        <dbReference type="Proteomes" id="UP000016922"/>
    </source>
</evidence>
<dbReference type="InterPro" id="IPR013217">
    <property type="entry name" value="Methyltransf_12"/>
</dbReference>
<dbReference type="Gene3D" id="3.40.47.10">
    <property type="match status" value="1"/>
</dbReference>
<dbReference type="Pfam" id="PF08242">
    <property type="entry name" value="Methyltransf_12"/>
    <property type="match status" value="1"/>
</dbReference>
<dbReference type="SMART" id="SM00827">
    <property type="entry name" value="PKS_AT"/>
    <property type="match status" value="1"/>
</dbReference>
<dbReference type="GO" id="GO:0009403">
    <property type="term" value="P:toxin biosynthetic process"/>
    <property type="evidence" value="ECO:0007669"/>
    <property type="project" value="UniProtKB-ARBA"/>
</dbReference>
<dbReference type="Pfam" id="PF00668">
    <property type="entry name" value="Condensation"/>
    <property type="match status" value="1"/>
</dbReference>
<proteinExistence type="inferred from homology"/>
<evidence type="ECO:0000259" key="11">
    <source>
        <dbReference type="PROSITE" id="PS50075"/>
    </source>
</evidence>
<dbReference type="CDD" id="cd19532">
    <property type="entry name" value="C_PKS-NRPS"/>
    <property type="match status" value="1"/>
</dbReference>
<dbReference type="InterPro" id="IPR016036">
    <property type="entry name" value="Malonyl_transacylase_ACP-bd"/>
</dbReference>
<dbReference type="InterPro" id="IPR014043">
    <property type="entry name" value="Acyl_transferase_dom"/>
</dbReference>
<evidence type="ECO:0000256" key="6">
    <source>
        <dbReference type="ARBA" id="ARBA00022737"/>
    </source>
</evidence>
<comment type="similarity">
    <text evidence="8">In the C-terminal section; belongs to the NRP synthetase family.</text>
</comment>
<dbReference type="Proteomes" id="UP000016922">
    <property type="component" value="Unassembled WGS sequence"/>
</dbReference>
<dbReference type="InterPro" id="IPR036736">
    <property type="entry name" value="ACP-like_sf"/>
</dbReference>
<feature type="compositionally biased region" description="Low complexity" evidence="10">
    <location>
        <begin position="2522"/>
        <end position="2547"/>
    </location>
</feature>
<dbReference type="InterPro" id="IPR020841">
    <property type="entry name" value="PKS_Beta-ketoAc_synthase_dom"/>
</dbReference>
<dbReference type="PROSITE" id="PS50075">
    <property type="entry name" value="CARRIER"/>
    <property type="match status" value="2"/>
</dbReference>
<dbReference type="InterPro" id="IPR001242">
    <property type="entry name" value="Condensation_dom"/>
</dbReference>
<dbReference type="Gene3D" id="3.30.559.10">
    <property type="entry name" value="Chloramphenicol acetyltransferase-like domain"/>
    <property type="match status" value="1"/>
</dbReference>
<dbReference type="Gene3D" id="3.10.129.110">
    <property type="entry name" value="Polyketide synthase dehydratase"/>
    <property type="match status" value="1"/>
</dbReference>
<dbReference type="PANTHER" id="PTHR43775">
    <property type="entry name" value="FATTY ACID SYNTHASE"/>
    <property type="match status" value="1"/>
</dbReference>
<feature type="domain" description="Ketosynthase family 3 (KS3)" evidence="12">
    <location>
        <begin position="6"/>
        <end position="432"/>
    </location>
</feature>
<dbReference type="GO" id="GO:0006633">
    <property type="term" value="P:fatty acid biosynthetic process"/>
    <property type="evidence" value="ECO:0007669"/>
    <property type="project" value="TreeGrafter"/>
</dbReference>
<feature type="region of interest" description="C-terminal hotdog fold" evidence="9">
    <location>
        <begin position="1080"/>
        <end position="1231"/>
    </location>
</feature>
<keyword evidence="6" id="KW-0677">Repeat</keyword>
<keyword evidence="1" id="KW-0596">Phosphopantetheine</keyword>
<name>S3DYI6_GLAL2</name>
<dbReference type="InterPro" id="IPR029063">
    <property type="entry name" value="SAM-dependent_MTases_sf"/>
</dbReference>
<feature type="compositionally biased region" description="Basic and acidic residues" evidence="10">
    <location>
        <begin position="2566"/>
        <end position="2575"/>
    </location>
</feature>
<keyword evidence="5" id="KW-0808">Transferase</keyword>
<dbReference type="Pfam" id="PF00501">
    <property type="entry name" value="AMP-binding"/>
    <property type="match status" value="1"/>
</dbReference>
<dbReference type="InterPro" id="IPR020845">
    <property type="entry name" value="AMP-binding_CS"/>
</dbReference>
<dbReference type="NCBIfam" id="TIGR01733">
    <property type="entry name" value="AA-adenyl-dom"/>
    <property type="match status" value="1"/>
</dbReference>
<dbReference type="InterPro" id="IPR049900">
    <property type="entry name" value="PKS_mFAS_DH"/>
</dbReference>
<dbReference type="SUPFAM" id="SSF53335">
    <property type="entry name" value="S-adenosyl-L-methionine-dependent methyltransferases"/>
    <property type="match status" value="1"/>
</dbReference>
<dbReference type="Pfam" id="PF14765">
    <property type="entry name" value="PS-DH"/>
    <property type="match status" value="1"/>
</dbReference>
<dbReference type="InterPro" id="IPR057326">
    <property type="entry name" value="KR_dom"/>
</dbReference>
<dbReference type="InterPro" id="IPR042104">
    <property type="entry name" value="PKS_dehydratase_sf"/>
</dbReference>
<feature type="region of interest" description="N-terminal hotdog fold" evidence="9">
    <location>
        <begin position="932"/>
        <end position="1065"/>
    </location>
</feature>
<dbReference type="PROSITE" id="PS00455">
    <property type="entry name" value="AMP_BINDING"/>
    <property type="match status" value="1"/>
</dbReference>
<evidence type="ECO:0000256" key="3">
    <source>
        <dbReference type="ARBA" id="ARBA00022598"/>
    </source>
</evidence>
<accession>S3DYI6</accession>
<dbReference type="Pfam" id="PF00550">
    <property type="entry name" value="PP-binding"/>
    <property type="match status" value="2"/>
</dbReference>
<dbReference type="OrthoDB" id="329835at2759"/>
<evidence type="ECO:0000256" key="10">
    <source>
        <dbReference type="SAM" id="MobiDB-lite"/>
    </source>
</evidence>
<dbReference type="Gene3D" id="3.40.366.10">
    <property type="entry name" value="Malonyl-Coenzyme A Acyl Carrier Protein, domain 2"/>
    <property type="match status" value="1"/>
</dbReference>
<dbReference type="InterPro" id="IPR042099">
    <property type="entry name" value="ANL_N_sf"/>
</dbReference>
<dbReference type="Gene3D" id="3.40.50.12780">
    <property type="entry name" value="N-terminal domain of ligase-like"/>
    <property type="match status" value="1"/>
</dbReference>
<dbReference type="GO" id="GO:0031177">
    <property type="term" value="F:phosphopantetheine binding"/>
    <property type="evidence" value="ECO:0007669"/>
    <property type="project" value="InterPro"/>
</dbReference>
<dbReference type="PANTHER" id="PTHR43775:SF20">
    <property type="entry name" value="HYBRID PKS-NRPS SYNTHETASE APDA"/>
    <property type="match status" value="1"/>
</dbReference>
<dbReference type="SUPFAM" id="SSF51735">
    <property type="entry name" value="NAD(P)-binding Rossmann-fold domains"/>
    <property type="match status" value="1"/>
</dbReference>
<dbReference type="SMART" id="SM00825">
    <property type="entry name" value="PKS_KS"/>
    <property type="match status" value="1"/>
</dbReference>
<dbReference type="InterPro" id="IPR050091">
    <property type="entry name" value="PKS_NRPS_Biosynth_Enz"/>
</dbReference>
<evidence type="ECO:0000259" key="13">
    <source>
        <dbReference type="PROSITE" id="PS52019"/>
    </source>
</evidence>
<dbReference type="Gene3D" id="3.30.300.30">
    <property type="match status" value="1"/>
</dbReference>
<feature type="active site" description="Proton acceptor; for dehydratase activity" evidence="9">
    <location>
        <position position="964"/>
    </location>
</feature>
<feature type="domain" description="Carrier" evidence="11">
    <location>
        <begin position="3569"/>
        <end position="3649"/>
    </location>
</feature>
<feature type="active site" description="Proton donor; for dehydratase activity" evidence="9">
    <location>
        <position position="1140"/>
    </location>
</feature>
<dbReference type="SUPFAM" id="SSF47336">
    <property type="entry name" value="ACP-like"/>
    <property type="match status" value="2"/>
</dbReference>
<dbReference type="PROSITE" id="PS52004">
    <property type="entry name" value="KS3_2"/>
    <property type="match status" value="1"/>
</dbReference>
<organism evidence="14 15">
    <name type="scientific">Glarea lozoyensis (strain ATCC 20868 / MF5171)</name>
    <dbReference type="NCBI Taxonomy" id="1116229"/>
    <lineage>
        <taxon>Eukaryota</taxon>
        <taxon>Fungi</taxon>
        <taxon>Dikarya</taxon>
        <taxon>Ascomycota</taxon>
        <taxon>Pezizomycotina</taxon>
        <taxon>Leotiomycetes</taxon>
        <taxon>Helotiales</taxon>
        <taxon>Helotiaceae</taxon>
        <taxon>Glarea</taxon>
    </lineage>
</organism>
<dbReference type="InterPro" id="IPR036291">
    <property type="entry name" value="NAD(P)-bd_dom_sf"/>
</dbReference>
<feature type="domain" description="PKS/mFAS DH" evidence="13">
    <location>
        <begin position="932"/>
        <end position="1231"/>
    </location>
</feature>
<dbReference type="Pfam" id="PF21089">
    <property type="entry name" value="PKS_DH_N"/>
    <property type="match status" value="1"/>
</dbReference>
<dbReference type="InterPro" id="IPR016039">
    <property type="entry name" value="Thiolase-like"/>
</dbReference>
<dbReference type="InterPro" id="IPR023213">
    <property type="entry name" value="CAT-like_dom_sf"/>
</dbReference>
<dbReference type="InterPro" id="IPR049551">
    <property type="entry name" value="PKS_DH_C"/>
</dbReference>
<evidence type="ECO:0000259" key="12">
    <source>
        <dbReference type="PROSITE" id="PS52004"/>
    </source>
</evidence>
<dbReference type="Gene3D" id="3.40.50.720">
    <property type="entry name" value="NAD(P)-binding Rossmann-like Domain"/>
    <property type="match status" value="1"/>
</dbReference>
<dbReference type="CDD" id="cd02440">
    <property type="entry name" value="AdoMet_MTases"/>
    <property type="match status" value="1"/>
</dbReference>
<dbReference type="CDD" id="cd00833">
    <property type="entry name" value="PKS"/>
    <property type="match status" value="1"/>
</dbReference>
<dbReference type="KEGG" id="glz:GLAREA_12721"/>
<dbReference type="eggNOG" id="KOG1202">
    <property type="taxonomic scope" value="Eukaryota"/>
</dbReference>
<feature type="compositionally biased region" description="Pro residues" evidence="10">
    <location>
        <begin position="2498"/>
        <end position="2507"/>
    </location>
</feature>
<feature type="region of interest" description="Disordered" evidence="10">
    <location>
        <begin position="2478"/>
        <end position="2578"/>
    </location>
</feature>
<gene>
    <name evidence="14" type="ORF">GLAREA_12721</name>
</gene>
<evidence type="ECO:0000256" key="1">
    <source>
        <dbReference type="ARBA" id="ARBA00022450"/>
    </source>
</evidence>
<dbReference type="SUPFAM" id="SSF55048">
    <property type="entry name" value="Probable ACP-binding domain of malonyl-CoA ACP transacylase"/>
    <property type="match status" value="1"/>
</dbReference>
<dbReference type="GO" id="GO:0016874">
    <property type="term" value="F:ligase activity"/>
    <property type="evidence" value="ECO:0007669"/>
    <property type="project" value="UniProtKB-KW"/>
</dbReference>
<dbReference type="InterPro" id="IPR014030">
    <property type="entry name" value="Ketoacyl_synth_N"/>
</dbReference>
<evidence type="ECO:0000256" key="9">
    <source>
        <dbReference type="PROSITE-ProRule" id="PRU01363"/>
    </source>
</evidence>
<dbReference type="SUPFAM" id="SSF52777">
    <property type="entry name" value="CoA-dependent acyltransferases"/>
    <property type="match status" value="2"/>
</dbReference>
<dbReference type="GO" id="GO:0008168">
    <property type="term" value="F:methyltransferase activity"/>
    <property type="evidence" value="ECO:0007669"/>
    <property type="project" value="UniProtKB-KW"/>
</dbReference>
<dbReference type="OMA" id="HCILETY"/>
<dbReference type="InterPro" id="IPR009081">
    <property type="entry name" value="PP-bd_ACP"/>
</dbReference>
<dbReference type="HOGENOM" id="CLU_000022_37_5_1"/>
<dbReference type="InterPro" id="IPR020807">
    <property type="entry name" value="PKS_DH"/>
</dbReference>
<dbReference type="InterPro" id="IPR049552">
    <property type="entry name" value="PKS_DH_N"/>
</dbReference>
<keyword evidence="7" id="KW-0511">Multifunctional enzyme</keyword>
<dbReference type="InterPro" id="IPR020806">
    <property type="entry name" value="PKS_PP-bd"/>
</dbReference>
<evidence type="ECO:0000256" key="2">
    <source>
        <dbReference type="ARBA" id="ARBA00022553"/>
    </source>
</evidence>
<dbReference type="InterPro" id="IPR045851">
    <property type="entry name" value="AMP-bd_C_sf"/>
</dbReference>
<sequence length="3654" mass="401381">MASYLQEPIAIVGSGCRFPGEANTPSKLWELLKSPRDVSAPIPASRFNIDRFYHPKGSHHGTTNVKGAYFLSGDPRHFDAPFFNVLPSEADSMDPQHRMLLEVCYEASESAGITLSNLQGSDTAVFIGLMGYDYCGIASRDPNYIPTYLASGTANSNAAALILIAMGRPCSSSLVAVHQAVQVLRDGVSRIAIAAGTNLLLDSGNFITGSKMNMLSPTGHSRMWDADADGYARGEGVSAVILKTLRSAIEDGDDIECIIRETGINQDGKTTGITMPSASAQAALIKSTYTKAGLDLLNKHDRCQKLTEQAHRSQQAGDPQEAQALCKAFFGHGKEDPNEILYVGSVKTIVGHTEGTAGVAGILKASLALKHAIIPPNLLLNRLNPDIEPFYTNMRILNTAQPWPAVVENNPRRASVNSFGFGGTNAHAILESYESSSPSITDPRTEDPPLVPFLFSAASEKSLEGAIMSYVAYLQDNQSTDIRRLAYTLSCRRTAFPVKASFSASTGAELCNSMQESLQQSSTERKTIGVRSSQGGSILGVFTGQGAQWALMGIHLIESFDIAQIIIEKLDRSLEALPTSDRPDFKILAELSAEKSSSRLAEAIFSQTLCTAVQIVIVDLLKSAGIVFKAVVGHSSGEIVAAYAAGFITAFDAVRIAYYRGRCAALASGEGDLAGAMLAVGTSFEDGKEMCELEDFEGRINVAACNSPSSITLSGDIDAIAEVQVVFEEEGKFVRPLKVNTAYHSHHMLRCQDSYIKLLQQCNIQVSDPAEGSPIWYSSVDGGARVEISDALKASYWVENMVSPVLFAQAIECAIEECTQFDVALEIGPHPALKGPVQQTIEQLGAEAIPYFGVLNRGKNDLKSFLDCIGSIWTHCGSSTLDLSAFQKLHYGNEQHALPLKDMPSYAWNHEREYWNESRAGKQYRTHETAIHEFLGRRTTDGVEDEWRWENVLRTREISWLSGHALQGQTVFPATGYIALAMEAAMQIAAGRPVKLIELVDLVINKAITIDDDNGAEIVVSMSNIMTIGKNFITANYTSYSSVSKSSGKMAISASARVEINLGEEDVEVLQSPAKLDLTMSDVDVNDFYNNLSELGYGYSGDFRAMGLLSRRSGTASGTILPPAEDHTVSKMYFHPSMLDTALQGMFAAFSAPGDGRLWSLHAPTGMQRVSIVPSLCIENIAKTVSFDCSISTAISNNITGDISVYSTDEKQTVIAIEGLVCRPFSPATQADDCAMFSEMVWDVATPDGEILVRNIERATPSQLSKACDCERVALYYLRSLNESITPSERIALEIPPHHEALLDSANHATELVMNGKHTYAQKSWVNDTHEQICSVMDSYGSDPDFNIMRAVGENLPAVVRGETTILEHMTKDDRLNDYYQNALGFDNAYDVLAGMVAQLVHRFPHMDIIEVGAGTGSATAPILSQIGAAFSSYTFTDIGVGFLSRAQDTFKEHSSKLIYKTLDIEKDPTSQGFNEHSYDVVVAANVLHATHTLDETLKHTRKLLKPGGYLILFEIVDNMAMRVGLVMGGLPGWWVGREDGRRFAPTIELPKWDKLLKKAKFSGIDTYTPLNDPLVYFASVFVSQAVDNTTTLLRRPFSKHNQISIPNLLLIGGDSMETSRLMEDIEQLLRPLAKNIITAITLDELQNIEVPPMCTVLSLAELDSPLFKDMSEDRWQALKNVLTVARNVLWLTRGCRRDDPYAAMTVGFMRCVTYELPQLRHQLLDVDHSRIVNGTLLAEVLLRLHVDEEWDGMDHERNVLWTTETEIMIENEKFFIPRIKPQFEQNQRYNSARRTITKDSNVSSSLVKLDRSETGYSLREEIVPIRHDNNTHTLVDVDVSLAVAFKVSSTRAFFSIGVNSDTGSKVLSASQHNASTISVLNAWSMPVNIISGFEAQFLSLVAGSMILQYLSTIMSAGGVLLVHEPSPALASILSEADRFKVAYTTCDSDASKEWIYIHPQGSSRYILPLLPTNISMFLDMSTGWGSNSEPHGVVSRISAALPKLCRRENSSTFVSSDSFVLPDEVICDASFSAALQSANTFAASLFSSASFPDTETLPVLPLKNAVSEIQQHPMSIINWRSDKYVSTMVSTIDASNTLFRGDRTYWLVGLAGDLGQSICDWMADHGARFIVLMSRTRRVEDSWIQQHKADGVTIAWLAGDVTDQTGLAQVYEKIALTMPTIAGVANGALILRDQAFSDMDLDSFQTVIKPKVDGTLFLSQLFQENTLDFFIAFSSVVATMGNSGQSAYSAANGFTKALINQRRERGLAGSVIDISRVAGVGYVERELKTSVMSEKQVKRLMNVSLPMSEADLHQLFAEAVFSGKPDSGLKSELISGIRTLTVDNESPVFWFKQVKFSHFIQNREHVGDDTGNKVTRIPVKTLLQAATSPEHAVTILRTAFIAKLNSSLNLSSDDSVDGNMPLIELGLDSLVAVDIRTWFLQELKIDLPVLKILGGASAVDLITLAVERLPEELLPKFGETPAHNTKPILHDTSGPVQPVPSQPTKPIPDEQSPRRANVLHEPTISAPSSETSTSPSQPSPPSEASSLGVESHSDEVKTPSSEPEVDNKEGKMLESKVLGTPSKSEILRVEPMSYGQSSFWFLGRYLEDSISFNITFWVKVKGSIDTPRLRRAVELVSQRHESLRTWFSQIDGDDPTQNIMKESTFNLKEQPVKSEDEFLCIFNDMKNHVYDIENGDTIRLTLCEESVDTCYLLLGFHHILMDGMSSDILFANVQQAYRDGALPPIPLQYSTWAARQRSFVESTESSQDRLFWKTEFATIPTVLPLFPISGVSSRKILKRWHMVRASTNLGNDMTMRIKDRCRSLKVSPAYFHLAIWKTLLFRFLKVDDICIGVNDMNRTNAEDTGVIGNLMNILPVRFQSNPTQNFLHAVKEARTKVMTAIGHSKVPFSVILSDLDISRDSTYTPVFQTTFDYRETFKKSFLGQEAYSPPEGLARNSNGYDLSLGALESLDGESTIYLGAQSSIYSLADAEIIIKSYVHLLNCFTEHPATRVSRPSLFAPADIAHGLDIGTEAPLVADWPETVIHKIDEAVQAQGSSVSIKDGYGNTLTYSEMDHRVQAIAASLMKLGTVDSACIAVFQEPTVNWICSMLAIMRVGAIYVPLDYRNGISRLASVIKSCEPSVLLIDSANSDEAKNLGVDKSRVVNISLIKTSNTTQVAIAAKPETVGVILFTSGTTGVPKGIMLKHSSLKSSIEALTKTYGLGREVVLQQTAFSFDMCLDEIFVALCNGGTLFVVDNARRGDSHALMDIIRSEGVTYTRATPPEYSSWIRHGADLVHENRTWRYAFAGGDWLTDRLCQEFRSLNLPDLKLFNSYGPTEITLSAVKIEVDYHKNSSVEEKIPIGKPLPGYSIYILDSDLQPVPLGITGEIVIGGSGVSLGYLNNEVLSNEKFVANSWATHEFMTNGWTKMYRTGDKGSITSDGKVMFHGRMEGDLQIKLRGIRIELEDIESSILQASNKVLTEVVCTVRGDPEFIVAHAVFASTFSTDNESRSLFIQKLLTNLPLPSYMIPAIIIPIDTIPLTTHLKRDRAAIAALPVSHSIVAEDLVSDLDSFEAALKELWAMVLPAEICQAALFKRSSDFFRFGGSSLLMVELQSLIRKKFGVSLSLLDLFQVSALGEMAQRVRNAMESLED</sequence>
<dbReference type="EMBL" id="KE145362">
    <property type="protein sequence ID" value="EPE31418.1"/>
    <property type="molecule type" value="Genomic_DNA"/>
</dbReference>
<dbReference type="Pfam" id="PF02801">
    <property type="entry name" value="Ketoacyl-synt_C"/>
    <property type="match status" value="1"/>
</dbReference>
<evidence type="ECO:0000256" key="4">
    <source>
        <dbReference type="ARBA" id="ARBA00022603"/>
    </source>
</evidence>
<dbReference type="GeneID" id="19471761"/>
<reference evidence="14 15" key="1">
    <citation type="journal article" date="2013" name="BMC Genomics">
        <title>Genomics-driven discovery of the pneumocandin biosynthetic gene cluster in the fungus Glarea lozoyensis.</title>
        <authorList>
            <person name="Chen L."/>
            <person name="Yue Q."/>
            <person name="Zhang X."/>
            <person name="Xiang M."/>
            <person name="Wang C."/>
            <person name="Li S."/>
            <person name="Che Y."/>
            <person name="Ortiz-Lopez F.J."/>
            <person name="Bills G.F."/>
            <person name="Liu X."/>
            <person name="An Z."/>
        </authorList>
    </citation>
    <scope>NUCLEOTIDE SEQUENCE [LARGE SCALE GENOMIC DNA]</scope>
    <source>
        <strain evidence="15">ATCC 20868 / MF5171</strain>
    </source>
</reference>
<dbReference type="Pfam" id="PF16197">
    <property type="entry name" value="KAsynt_C_assoc"/>
    <property type="match status" value="1"/>
</dbReference>
<protein>
    <submittedName>
        <fullName evidence="14">Acetyl-CoA synthetase-like protein</fullName>
    </submittedName>
</protein>
<dbReference type="SUPFAM" id="SSF53901">
    <property type="entry name" value="Thiolase-like"/>
    <property type="match status" value="1"/>
</dbReference>
<feature type="domain" description="Carrier" evidence="11">
    <location>
        <begin position="2393"/>
        <end position="2470"/>
    </location>
</feature>
<dbReference type="SMART" id="SM00822">
    <property type="entry name" value="PKS_KR"/>
    <property type="match status" value="1"/>
</dbReference>
<dbReference type="Pfam" id="PF08659">
    <property type="entry name" value="KR"/>
    <property type="match status" value="1"/>
</dbReference>
<keyword evidence="4" id="KW-0489">Methyltransferase</keyword>
<dbReference type="InterPro" id="IPR016035">
    <property type="entry name" value="Acyl_Trfase/lysoPLipase"/>
</dbReference>
<dbReference type="Gene3D" id="3.40.50.150">
    <property type="entry name" value="Vaccinia Virus protein VP39"/>
    <property type="match status" value="1"/>
</dbReference>
<evidence type="ECO:0000256" key="5">
    <source>
        <dbReference type="ARBA" id="ARBA00022679"/>
    </source>
</evidence>
<keyword evidence="3" id="KW-0436">Ligase</keyword>
<dbReference type="InterPro" id="IPR001227">
    <property type="entry name" value="Ac_transferase_dom_sf"/>
</dbReference>
<dbReference type="Pfam" id="PF00698">
    <property type="entry name" value="Acyl_transf_1"/>
    <property type="match status" value="1"/>
</dbReference>
<dbReference type="GO" id="GO:0004312">
    <property type="term" value="F:fatty acid synthase activity"/>
    <property type="evidence" value="ECO:0007669"/>
    <property type="project" value="TreeGrafter"/>
</dbReference>
<dbReference type="InterPro" id="IPR013968">
    <property type="entry name" value="PKS_KR"/>
</dbReference>
<dbReference type="InterPro" id="IPR032821">
    <property type="entry name" value="PKS_assoc"/>
</dbReference>
<dbReference type="RefSeq" id="XP_008081693.1">
    <property type="nucleotide sequence ID" value="XM_008083502.1"/>
</dbReference>
<keyword evidence="2" id="KW-0597">Phosphoprotein</keyword>
<dbReference type="Pfam" id="PF00109">
    <property type="entry name" value="ketoacyl-synt"/>
    <property type="match status" value="1"/>
</dbReference>
<dbReference type="InterPro" id="IPR010071">
    <property type="entry name" value="AA_adenyl_dom"/>
</dbReference>
<dbReference type="SMART" id="SM00826">
    <property type="entry name" value="PKS_DH"/>
    <property type="match status" value="1"/>
</dbReference>
<dbReference type="GO" id="GO:0032259">
    <property type="term" value="P:methylation"/>
    <property type="evidence" value="ECO:0007669"/>
    <property type="project" value="UniProtKB-KW"/>
</dbReference>
<dbReference type="Gene3D" id="1.10.1200.10">
    <property type="entry name" value="ACP-like"/>
    <property type="match status" value="2"/>
</dbReference>
<evidence type="ECO:0000256" key="8">
    <source>
        <dbReference type="ARBA" id="ARBA00029443"/>
    </source>
</evidence>
<dbReference type="PROSITE" id="PS52019">
    <property type="entry name" value="PKS_MFAS_DH"/>
    <property type="match status" value="1"/>
</dbReference>
<dbReference type="Gene3D" id="3.30.559.30">
    <property type="entry name" value="Nonribosomal peptide synthetase, condensation domain"/>
    <property type="match status" value="1"/>
</dbReference>
<keyword evidence="15" id="KW-1185">Reference proteome</keyword>
<dbReference type="InterPro" id="IPR006162">
    <property type="entry name" value="Ppantetheine_attach_site"/>
</dbReference>
<dbReference type="SUPFAM" id="SSF56801">
    <property type="entry name" value="Acetyl-CoA synthetase-like"/>
    <property type="match status" value="1"/>
</dbReference>
<dbReference type="SUPFAM" id="SSF52151">
    <property type="entry name" value="FabD/lysophospholipase-like"/>
    <property type="match status" value="1"/>
</dbReference>
<dbReference type="SMART" id="SM00823">
    <property type="entry name" value="PKS_PP"/>
    <property type="match status" value="2"/>
</dbReference>
<evidence type="ECO:0000256" key="7">
    <source>
        <dbReference type="ARBA" id="ARBA00023268"/>
    </source>
</evidence>
<dbReference type="PROSITE" id="PS00012">
    <property type="entry name" value="PHOSPHOPANTETHEINE"/>
    <property type="match status" value="1"/>
</dbReference>
<evidence type="ECO:0000313" key="14">
    <source>
        <dbReference type="EMBL" id="EPE31418.1"/>
    </source>
</evidence>
<dbReference type="CDD" id="cd05930">
    <property type="entry name" value="A_NRPS"/>
    <property type="match status" value="1"/>
</dbReference>
<dbReference type="InterPro" id="IPR014031">
    <property type="entry name" value="Ketoacyl_synth_C"/>
</dbReference>